<dbReference type="SFLD" id="SFLDG01202">
    <property type="entry name" value="SUF2.2"/>
    <property type="match status" value="1"/>
</dbReference>
<feature type="domain" description="GST N-terminal" evidence="1">
    <location>
        <begin position="209"/>
        <end position="291"/>
    </location>
</feature>
<dbReference type="FunFam" id="3.40.30.10:FF:000120">
    <property type="entry name" value="Thioredoxin family protein"/>
    <property type="match status" value="1"/>
</dbReference>
<dbReference type="InterPro" id="IPR004045">
    <property type="entry name" value="Glutathione_S-Trfase_N"/>
</dbReference>
<dbReference type="PROSITE" id="PS50404">
    <property type="entry name" value="GST_NTER"/>
    <property type="match status" value="2"/>
</dbReference>
<dbReference type="InterPro" id="IPR040079">
    <property type="entry name" value="Glutathione_S-Trfase"/>
</dbReference>
<dbReference type="EMBL" id="LVLJ01001379">
    <property type="protein sequence ID" value="OAE29959.1"/>
    <property type="molecule type" value="Genomic_DNA"/>
</dbReference>
<dbReference type="PROSITE" id="PS51354">
    <property type="entry name" value="GLUTAREDOXIN_2"/>
    <property type="match status" value="1"/>
</dbReference>
<dbReference type="CDD" id="cd03041">
    <property type="entry name" value="GST_N_2GST_N"/>
    <property type="match status" value="2"/>
</dbReference>
<feature type="domain" description="GST N-terminal" evidence="1">
    <location>
        <begin position="328"/>
        <end position="409"/>
    </location>
</feature>
<dbReference type="PANTHER" id="PTHR45288:SF1">
    <property type="entry name" value="THIOREDOXIN FAMILY PROTEIN"/>
    <property type="match status" value="1"/>
</dbReference>
<keyword evidence="3" id="KW-1185">Reference proteome</keyword>
<sequence length="413" mass="45786">MVSRDNLVISRLYCLDITVAVTFNPRLGRASSIRTDIVPYRNTVSVKQGQFEDKLAMVDMAKLGAGLSLGAATSMPNSTRQLHRTMLLRMPSSFQNVSATGRRFLCVRAESKDASGTVEKTDVSPNEPATIPARISKEPRRFFVRSDQWLNILGGSIGLPLRLGTGAFVNGYKVGFVSANQFPSEKYSFFEIAGWKLVETGKPGARPEKPIELYEFEGCPFCRKVREIVSVLDLDVLYYPTPKNGTTFRPKAIKMGGKKQFPYMVDPNTGVSMYESDDIIKYLVENYGDGNVPLALSLGPITTITAGLAMLGRAGKGGKYTPSQLPAEPLRLWAYEPSPFCKIVRETLVELELPHYYYSTARGSTKRDELLLRSGHFQVPYLEDPNTGVQMFESADIVEYLLQTYALPAPQAS</sequence>
<evidence type="ECO:0000313" key="2">
    <source>
        <dbReference type="EMBL" id="OAE29959.1"/>
    </source>
</evidence>
<accession>A0A176WAB1</accession>
<dbReference type="PANTHER" id="PTHR45288">
    <property type="entry name" value="THIOREDOXIN FAMILY PROTEIN"/>
    <property type="match status" value="1"/>
</dbReference>
<dbReference type="Proteomes" id="UP000077202">
    <property type="component" value="Unassembled WGS sequence"/>
</dbReference>
<gene>
    <name evidence="2" type="ORF">AXG93_669s1070</name>
</gene>
<comment type="caution">
    <text evidence="2">The sequence shown here is derived from an EMBL/GenBank/DDBJ whole genome shotgun (WGS) entry which is preliminary data.</text>
</comment>
<evidence type="ECO:0000313" key="3">
    <source>
        <dbReference type="Proteomes" id="UP000077202"/>
    </source>
</evidence>
<dbReference type="SUPFAM" id="SSF52833">
    <property type="entry name" value="Thioredoxin-like"/>
    <property type="match status" value="2"/>
</dbReference>
<name>A0A176WAB1_MARPO</name>
<dbReference type="InterPro" id="IPR036249">
    <property type="entry name" value="Thioredoxin-like_sf"/>
</dbReference>
<organism evidence="2 3">
    <name type="scientific">Marchantia polymorpha subsp. ruderalis</name>
    <dbReference type="NCBI Taxonomy" id="1480154"/>
    <lineage>
        <taxon>Eukaryota</taxon>
        <taxon>Viridiplantae</taxon>
        <taxon>Streptophyta</taxon>
        <taxon>Embryophyta</taxon>
        <taxon>Marchantiophyta</taxon>
        <taxon>Marchantiopsida</taxon>
        <taxon>Marchantiidae</taxon>
        <taxon>Marchantiales</taxon>
        <taxon>Marchantiaceae</taxon>
        <taxon>Marchantia</taxon>
    </lineage>
</organism>
<dbReference type="SFLD" id="SFLDS00019">
    <property type="entry name" value="Glutathione_Transferase_(cytos"/>
    <property type="match status" value="1"/>
</dbReference>
<dbReference type="GO" id="GO:0009507">
    <property type="term" value="C:chloroplast"/>
    <property type="evidence" value="ECO:0007669"/>
    <property type="project" value="TreeGrafter"/>
</dbReference>
<reference evidence="2" key="1">
    <citation type="submission" date="2016-03" db="EMBL/GenBank/DDBJ databases">
        <title>Mechanisms controlling the formation of the plant cell surface in tip-growing cells are functionally conserved among land plants.</title>
        <authorList>
            <person name="Honkanen S."/>
            <person name="Jones V.A."/>
            <person name="Morieri G."/>
            <person name="Champion C."/>
            <person name="Hetherington A.J."/>
            <person name="Kelly S."/>
            <person name="Saint-Marcoux D."/>
            <person name="Proust H."/>
            <person name="Prescott H."/>
            <person name="Dolan L."/>
        </authorList>
    </citation>
    <scope>NUCLEOTIDE SEQUENCE [LARGE SCALE GENOMIC DNA]</scope>
    <source>
        <tissue evidence="2">Whole gametophyte</tissue>
    </source>
</reference>
<dbReference type="Pfam" id="PF13417">
    <property type="entry name" value="GST_N_3"/>
    <property type="match status" value="2"/>
</dbReference>
<dbReference type="AlphaFoldDB" id="A0A176WAB1"/>
<dbReference type="Gene3D" id="3.40.30.10">
    <property type="entry name" value="Glutaredoxin"/>
    <property type="match status" value="2"/>
</dbReference>
<evidence type="ECO:0000259" key="1">
    <source>
        <dbReference type="PROSITE" id="PS50404"/>
    </source>
</evidence>
<dbReference type="SFLD" id="SFLDG01181">
    <property type="entry name" value="SUF2"/>
    <property type="match status" value="1"/>
</dbReference>
<protein>
    <recommendedName>
        <fullName evidence="1">GST N-terminal domain-containing protein</fullName>
    </recommendedName>
</protein>
<proteinExistence type="predicted"/>